<evidence type="ECO:0000256" key="5">
    <source>
        <dbReference type="ARBA" id="ARBA00022679"/>
    </source>
</evidence>
<dbReference type="InterPro" id="IPR013792">
    <property type="entry name" value="RNA3'P_cycl/enolpyr_Trfase_a/b"/>
</dbReference>
<dbReference type="InterPro" id="IPR050068">
    <property type="entry name" value="MurA_subfamily"/>
</dbReference>
<dbReference type="SUPFAM" id="SSF55205">
    <property type="entry name" value="EPT/RTPC-like"/>
    <property type="match status" value="1"/>
</dbReference>
<dbReference type="GO" id="GO:0071555">
    <property type="term" value="P:cell wall organization"/>
    <property type="evidence" value="ECO:0007669"/>
    <property type="project" value="UniProtKB-KW"/>
</dbReference>
<feature type="domain" description="Enolpyruvate transferase" evidence="15">
    <location>
        <begin position="7"/>
        <end position="412"/>
    </location>
</feature>
<dbReference type="PANTHER" id="PTHR43783:SF1">
    <property type="entry name" value="UDP-N-ACETYLGLUCOSAMINE 1-CARBOXYVINYLTRANSFERASE"/>
    <property type="match status" value="1"/>
</dbReference>
<evidence type="ECO:0000256" key="12">
    <source>
        <dbReference type="ARBA" id="ARBA00039754"/>
    </source>
</evidence>
<gene>
    <name evidence="16" type="ORF">A3A24_02710</name>
</gene>
<dbReference type="Proteomes" id="UP000176512">
    <property type="component" value="Unassembled WGS sequence"/>
</dbReference>
<accession>A0A1G1YQW5</accession>
<organism evidence="16 17">
    <name type="scientific">Candidatus Buchananbacteria bacterium RIFCSPLOWO2_01_FULL_46_12</name>
    <dbReference type="NCBI Taxonomy" id="1797546"/>
    <lineage>
        <taxon>Bacteria</taxon>
        <taxon>Candidatus Buchananiibacteriota</taxon>
    </lineage>
</organism>
<comment type="pathway">
    <text evidence="2">Cell wall biogenesis; peptidoglycan biosynthesis.</text>
</comment>
<dbReference type="PANTHER" id="PTHR43783">
    <property type="entry name" value="UDP-N-ACETYLGLUCOSAMINE 1-CARBOXYVINYLTRANSFERASE"/>
    <property type="match status" value="1"/>
</dbReference>
<evidence type="ECO:0000256" key="13">
    <source>
        <dbReference type="ARBA" id="ARBA00047527"/>
    </source>
</evidence>
<evidence type="ECO:0000256" key="7">
    <source>
        <dbReference type="ARBA" id="ARBA00022984"/>
    </source>
</evidence>
<evidence type="ECO:0000256" key="14">
    <source>
        <dbReference type="NCBIfam" id="TIGR01072"/>
    </source>
</evidence>
<protein>
    <recommendedName>
        <fullName evidence="12 14">UDP-N-acetylglucosamine 1-carboxyvinyltransferase</fullName>
        <ecNumber evidence="11 14">2.5.1.7</ecNumber>
    </recommendedName>
</protein>
<dbReference type="Pfam" id="PF00275">
    <property type="entry name" value="EPSP_synthase"/>
    <property type="match status" value="1"/>
</dbReference>
<comment type="catalytic activity">
    <reaction evidence="13">
        <text>phosphoenolpyruvate + UDP-N-acetyl-alpha-D-glucosamine = UDP-N-acetyl-3-O-(1-carboxyvinyl)-alpha-D-glucosamine + phosphate</text>
        <dbReference type="Rhea" id="RHEA:18681"/>
        <dbReference type="ChEBI" id="CHEBI:43474"/>
        <dbReference type="ChEBI" id="CHEBI:57705"/>
        <dbReference type="ChEBI" id="CHEBI:58702"/>
        <dbReference type="ChEBI" id="CHEBI:68483"/>
        <dbReference type="EC" id="2.5.1.7"/>
    </reaction>
</comment>
<keyword evidence="7" id="KW-0573">Peptidoglycan synthesis</keyword>
<dbReference type="GO" id="GO:0019277">
    <property type="term" value="P:UDP-N-acetylgalactosamine biosynthetic process"/>
    <property type="evidence" value="ECO:0007669"/>
    <property type="project" value="InterPro"/>
</dbReference>
<dbReference type="AlphaFoldDB" id="A0A1G1YQW5"/>
<evidence type="ECO:0000256" key="3">
    <source>
        <dbReference type="ARBA" id="ARBA00022490"/>
    </source>
</evidence>
<dbReference type="GO" id="GO:0051301">
    <property type="term" value="P:cell division"/>
    <property type="evidence" value="ECO:0007669"/>
    <property type="project" value="UniProtKB-KW"/>
</dbReference>
<dbReference type="NCBIfam" id="TIGR01072">
    <property type="entry name" value="murA"/>
    <property type="match status" value="1"/>
</dbReference>
<dbReference type="InterPro" id="IPR005750">
    <property type="entry name" value="UDP_GlcNAc_COvinyl_MurA"/>
</dbReference>
<sequence>MDTFVIQGRKPLHGEIEARGAKNAVFPLLAATILTTEDCVISNLPLIEDVYRSIEILESMGATVEWIEERTVRINTKDLNPATLNKDLVLKLRGSVLFSGALLARFGQVDLPQPGGDVIGARPINTHLDAFSQLGVEVKPHNGFHMTFSGNLAKKEVVLNEFSVTATENLLLFASALESPITIKIADQDYQVQELMAVLSHMGVVFHAPSLHTIIIEGKKTLKGFSHRLMYDPIEAGTFILLGAATGGNITVQNVELRFLDLFLKKLHDSKVLFEIVKNQEGVGDVMVFPSPGMVIDKIQSWIYPGVHSDLQSAFGVLATQTPGSTLLHDPLYEGRLKYLEELTKMGAEIYFADPHRAIINGPSKLYGTNLGAFDLRGGAALIIAALIAEGTSTISNIYQVDRGYEKIEERLQKLGADIKRVSS</sequence>
<comment type="caution">
    <text evidence="16">The sequence shown here is derived from an EMBL/GenBank/DDBJ whole genome shotgun (WGS) entry which is preliminary data.</text>
</comment>
<evidence type="ECO:0000256" key="10">
    <source>
        <dbReference type="ARBA" id="ARBA00038367"/>
    </source>
</evidence>
<keyword evidence="8" id="KW-0131">Cell cycle</keyword>
<dbReference type="GO" id="GO:0008760">
    <property type="term" value="F:UDP-N-acetylglucosamine 1-carboxyvinyltransferase activity"/>
    <property type="evidence" value="ECO:0007669"/>
    <property type="project" value="UniProtKB-UniRule"/>
</dbReference>
<dbReference type="InterPro" id="IPR001986">
    <property type="entry name" value="Enolpyruvate_Tfrase_dom"/>
</dbReference>
<dbReference type="Gene3D" id="3.65.10.10">
    <property type="entry name" value="Enolpyruvate transferase domain"/>
    <property type="match status" value="2"/>
</dbReference>
<evidence type="ECO:0000313" key="17">
    <source>
        <dbReference type="Proteomes" id="UP000176512"/>
    </source>
</evidence>
<proteinExistence type="inferred from homology"/>
<name>A0A1G1YQW5_9BACT</name>
<keyword evidence="9" id="KW-0961">Cell wall biogenesis/degradation</keyword>
<dbReference type="GO" id="GO:0009252">
    <property type="term" value="P:peptidoglycan biosynthetic process"/>
    <property type="evidence" value="ECO:0007669"/>
    <property type="project" value="UniProtKB-UniRule"/>
</dbReference>
<comment type="subcellular location">
    <subcellularLocation>
        <location evidence="1">Cytoplasm</location>
    </subcellularLocation>
</comment>
<evidence type="ECO:0000259" key="15">
    <source>
        <dbReference type="Pfam" id="PF00275"/>
    </source>
</evidence>
<dbReference type="InterPro" id="IPR036968">
    <property type="entry name" value="Enolpyruvate_Tfrase_sf"/>
</dbReference>
<reference evidence="16 17" key="1">
    <citation type="journal article" date="2016" name="Nat. Commun.">
        <title>Thousands of microbial genomes shed light on interconnected biogeochemical processes in an aquifer system.</title>
        <authorList>
            <person name="Anantharaman K."/>
            <person name="Brown C.T."/>
            <person name="Hug L.A."/>
            <person name="Sharon I."/>
            <person name="Castelle C.J."/>
            <person name="Probst A.J."/>
            <person name="Thomas B.C."/>
            <person name="Singh A."/>
            <person name="Wilkins M.J."/>
            <person name="Karaoz U."/>
            <person name="Brodie E.L."/>
            <person name="Williams K.H."/>
            <person name="Hubbard S.S."/>
            <person name="Banfield J.F."/>
        </authorList>
    </citation>
    <scope>NUCLEOTIDE SEQUENCE [LARGE SCALE GENOMIC DNA]</scope>
</reference>
<evidence type="ECO:0000256" key="4">
    <source>
        <dbReference type="ARBA" id="ARBA00022618"/>
    </source>
</evidence>
<evidence type="ECO:0000256" key="6">
    <source>
        <dbReference type="ARBA" id="ARBA00022960"/>
    </source>
</evidence>
<dbReference type="EMBL" id="MHIP01000026">
    <property type="protein sequence ID" value="OGY54721.1"/>
    <property type="molecule type" value="Genomic_DNA"/>
</dbReference>
<keyword evidence="6" id="KW-0133">Cell shape</keyword>
<evidence type="ECO:0000256" key="8">
    <source>
        <dbReference type="ARBA" id="ARBA00023306"/>
    </source>
</evidence>
<keyword evidence="4" id="KW-0132">Cell division</keyword>
<dbReference type="GO" id="GO:0005737">
    <property type="term" value="C:cytoplasm"/>
    <property type="evidence" value="ECO:0007669"/>
    <property type="project" value="UniProtKB-SubCell"/>
</dbReference>
<dbReference type="NCBIfam" id="NF006873">
    <property type="entry name" value="PRK09369.1"/>
    <property type="match status" value="1"/>
</dbReference>
<evidence type="ECO:0000256" key="11">
    <source>
        <dbReference type="ARBA" id="ARBA00039108"/>
    </source>
</evidence>
<evidence type="ECO:0000313" key="16">
    <source>
        <dbReference type="EMBL" id="OGY54721.1"/>
    </source>
</evidence>
<keyword evidence="5 16" id="KW-0808">Transferase</keyword>
<dbReference type="GO" id="GO:0008360">
    <property type="term" value="P:regulation of cell shape"/>
    <property type="evidence" value="ECO:0007669"/>
    <property type="project" value="UniProtKB-KW"/>
</dbReference>
<dbReference type="EC" id="2.5.1.7" evidence="11 14"/>
<evidence type="ECO:0000256" key="1">
    <source>
        <dbReference type="ARBA" id="ARBA00004496"/>
    </source>
</evidence>
<dbReference type="CDD" id="cd01555">
    <property type="entry name" value="UdpNAET"/>
    <property type="match status" value="1"/>
</dbReference>
<evidence type="ECO:0000256" key="9">
    <source>
        <dbReference type="ARBA" id="ARBA00023316"/>
    </source>
</evidence>
<comment type="similarity">
    <text evidence="10">Belongs to the EPSP synthase family. MurA subfamily.</text>
</comment>
<evidence type="ECO:0000256" key="2">
    <source>
        <dbReference type="ARBA" id="ARBA00004752"/>
    </source>
</evidence>
<keyword evidence="3" id="KW-0963">Cytoplasm</keyword>